<reference evidence="1 2" key="1">
    <citation type="journal article" date="2022" name="Plant J.">
        <title>Chromosome-level genome of Camellia lanceoleosa provides a valuable resource for understanding genome evolution and self-incompatibility.</title>
        <authorList>
            <person name="Gong W."/>
            <person name="Xiao S."/>
            <person name="Wang L."/>
            <person name="Liao Z."/>
            <person name="Chang Y."/>
            <person name="Mo W."/>
            <person name="Hu G."/>
            <person name="Li W."/>
            <person name="Zhao G."/>
            <person name="Zhu H."/>
            <person name="Hu X."/>
            <person name="Ji K."/>
            <person name="Xiang X."/>
            <person name="Song Q."/>
            <person name="Yuan D."/>
            <person name="Jin S."/>
            <person name="Zhang L."/>
        </authorList>
    </citation>
    <scope>NUCLEOTIDE SEQUENCE [LARGE SCALE GENOMIC DNA]</scope>
    <source>
        <strain evidence="1">SQ_2022a</strain>
    </source>
</reference>
<dbReference type="EMBL" id="CM045766">
    <property type="protein sequence ID" value="KAI8004476.1"/>
    <property type="molecule type" value="Genomic_DNA"/>
</dbReference>
<protein>
    <submittedName>
        <fullName evidence="1">Uncharacterized protein</fullName>
    </submittedName>
</protein>
<comment type="caution">
    <text evidence="1">The sequence shown here is derived from an EMBL/GenBank/DDBJ whole genome shotgun (WGS) entry which is preliminary data.</text>
</comment>
<organism evidence="1 2">
    <name type="scientific">Camellia lanceoleosa</name>
    <dbReference type="NCBI Taxonomy" id="1840588"/>
    <lineage>
        <taxon>Eukaryota</taxon>
        <taxon>Viridiplantae</taxon>
        <taxon>Streptophyta</taxon>
        <taxon>Embryophyta</taxon>
        <taxon>Tracheophyta</taxon>
        <taxon>Spermatophyta</taxon>
        <taxon>Magnoliopsida</taxon>
        <taxon>eudicotyledons</taxon>
        <taxon>Gunneridae</taxon>
        <taxon>Pentapetalae</taxon>
        <taxon>asterids</taxon>
        <taxon>Ericales</taxon>
        <taxon>Theaceae</taxon>
        <taxon>Camellia</taxon>
    </lineage>
</organism>
<accession>A0ACC0GWK3</accession>
<dbReference type="Proteomes" id="UP001060215">
    <property type="component" value="Chromosome 9"/>
</dbReference>
<evidence type="ECO:0000313" key="1">
    <source>
        <dbReference type="EMBL" id="KAI8004476.1"/>
    </source>
</evidence>
<proteinExistence type="predicted"/>
<sequence length="199" mass="21104">MKVICSGTPPKRVSKSLDEPKPEAELESPLLGGSLGFFAITFDSIPSCSLETTRHVSVITITLSKKELDTSSAGYQTPIPVDQVKPWNGYDYEGEGSPNMRGRGRGGRGRGRGRGSSNNGVVEYNRDGGWDGGRGYSGRGRVRGRGHGFRGCGRGYGGGDMQQDLGGYNDYGGSGAPFAQGRDGDYESVIACLVEKLGK</sequence>
<gene>
    <name evidence="1" type="ORF">LOK49_LG08G01316</name>
</gene>
<keyword evidence="2" id="KW-1185">Reference proteome</keyword>
<evidence type="ECO:0000313" key="2">
    <source>
        <dbReference type="Proteomes" id="UP001060215"/>
    </source>
</evidence>
<name>A0ACC0GWK3_9ERIC</name>